<dbReference type="EMBL" id="KI300089">
    <property type="protein sequence ID" value="ERZ96845.1"/>
    <property type="molecule type" value="Genomic_DNA"/>
</dbReference>
<accession>U9T0C4</accession>
<proteinExistence type="predicted"/>
<organism evidence="1">
    <name type="scientific">Rhizophagus irregularis (strain DAOM 181602 / DAOM 197198 / MUCL 43194)</name>
    <name type="common">Arbuscular mycorrhizal fungus</name>
    <name type="synonym">Glomus intraradices</name>
    <dbReference type="NCBI Taxonomy" id="747089"/>
    <lineage>
        <taxon>Eukaryota</taxon>
        <taxon>Fungi</taxon>
        <taxon>Fungi incertae sedis</taxon>
        <taxon>Mucoromycota</taxon>
        <taxon>Glomeromycotina</taxon>
        <taxon>Glomeromycetes</taxon>
        <taxon>Glomerales</taxon>
        <taxon>Glomeraceae</taxon>
        <taxon>Rhizophagus</taxon>
    </lineage>
</organism>
<evidence type="ECO:0000313" key="1">
    <source>
        <dbReference type="EMBL" id="ERZ96845.1"/>
    </source>
</evidence>
<dbReference type="HOGENOM" id="CLU_2813726_0_0_1"/>
<protein>
    <submittedName>
        <fullName evidence="1">Uncharacterized protein</fullName>
    </submittedName>
</protein>
<name>U9T0C4_RHIID</name>
<sequence>MTSMFHSDLFKDIFPILNGCNDMVSIFHSGLSKDFSFDTKNSLTNEWVNLTWKSIKREEILELLASD</sequence>
<gene>
    <name evidence="1" type="ORF">GLOINDRAFT_12187</name>
</gene>
<reference evidence="1" key="1">
    <citation type="submission" date="2013-07" db="EMBL/GenBank/DDBJ databases">
        <title>The genome of an arbuscular mycorrhizal fungus provides insights into the evolution of the oldest plant symbiosis.</title>
        <authorList>
            <consortium name="DOE Joint Genome Institute"/>
            <person name="Tisserant E."/>
            <person name="Malbreil M."/>
            <person name="Kuo A."/>
            <person name="Kohler A."/>
            <person name="Symeonidi A."/>
            <person name="Balestrini R."/>
            <person name="Charron P."/>
            <person name="Duensing N."/>
            <person name="Frei-dit-Frey N."/>
            <person name="Gianinazzi-Pearson V."/>
            <person name="Gilbert B."/>
            <person name="Handa Y."/>
            <person name="Hijri M."/>
            <person name="Kaul R."/>
            <person name="Kawaguchi M."/>
            <person name="Krajinski F."/>
            <person name="Lammers P."/>
            <person name="Lapierre D."/>
            <person name="Masclaux F.G."/>
            <person name="Murat C."/>
            <person name="Morin E."/>
            <person name="Ndikumana S."/>
            <person name="Pagni M."/>
            <person name="Petitpierre D."/>
            <person name="Requena N."/>
            <person name="Rosikiewicz P."/>
            <person name="Riley R."/>
            <person name="Saito K."/>
            <person name="San Clemente H."/>
            <person name="Shapiro H."/>
            <person name="van Tuinen D."/>
            <person name="Becard G."/>
            <person name="Bonfante P."/>
            <person name="Paszkowski U."/>
            <person name="Shachar-Hill Y."/>
            <person name="Young J.P."/>
            <person name="Sanders I.R."/>
            <person name="Henrissat B."/>
            <person name="Rensing S.A."/>
            <person name="Grigoriev I.V."/>
            <person name="Corradi N."/>
            <person name="Roux C."/>
            <person name="Martin F."/>
        </authorList>
    </citation>
    <scope>NUCLEOTIDE SEQUENCE</scope>
    <source>
        <strain evidence="1">DAOM 197198</strain>
    </source>
</reference>
<dbReference type="AlphaFoldDB" id="U9T0C4"/>